<evidence type="ECO:0000259" key="2">
    <source>
        <dbReference type="Pfam" id="PF05272"/>
    </source>
</evidence>
<name>A0AAP7LTT8_9STAP</name>
<dbReference type="EMBL" id="LNPX01000028">
    <property type="protein sequence ID" value="OEK56335.1"/>
    <property type="molecule type" value="Genomic_DNA"/>
</dbReference>
<feature type="domain" description="Virulence-associated protein E-like" evidence="2">
    <location>
        <begin position="480"/>
        <end position="697"/>
    </location>
</feature>
<feature type="region of interest" description="Disordered" evidence="1">
    <location>
        <begin position="213"/>
        <end position="238"/>
    </location>
</feature>
<gene>
    <name evidence="3" type="ORF">ASS94_07020</name>
</gene>
<protein>
    <recommendedName>
        <fullName evidence="2">Virulence-associated protein E-like domain-containing protein</fullName>
    </recommendedName>
</protein>
<dbReference type="SUPFAM" id="SSF52540">
    <property type="entry name" value="P-loop containing nucleoside triphosphate hydrolases"/>
    <property type="match status" value="1"/>
</dbReference>
<dbReference type="Proteomes" id="UP000095464">
    <property type="component" value="Unassembled WGS sequence"/>
</dbReference>
<reference evidence="4" key="1">
    <citation type="submission" date="2015-11" db="EMBL/GenBank/DDBJ databases">
        <title>Genomic diversity of Staphylococcus saprophyticus strains from urinary tract infections, animal surfaces, and fermented foods.</title>
        <authorList>
            <person name="Wolfe B.E."/>
        </authorList>
    </citation>
    <scope>NUCLEOTIDE SEQUENCE [LARGE SCALE GENOMIC DNA]</scope>
    <source>
        <strain evidence="4">738_7</strain>
    </source>
</reference>
<evidence type="ECO:0000313" key="3">
    <source>
        <dbReference type="EMBL" id="OEK56335.1"/>
    </source>
</evidence>
<comment type="caution">
    <text evidence="3">The sequence shown here is derived from an EMBL/GenBank/DDBJ whole genome shotgun (WGS) entry which is preliminary data.</text>
</comment>
<evidence type="ECO:0000313" key="4">
    <source>
        <dbReference type="Proteomes" id="UP000095464"/>
    </source>
</evidence>
<evidence type="ECO:0000256" key="1">
    <source>
        <dbReference type="SAM" id="MobiDB-lite"/>
    </source>
</evidence>
<dbReference type="PANTHER" id="PTHR34985">
    <property type="entry name" value="SLR0554 PROTEIN"/>
    <property type="match status" value="1"/>
</dbReference>
<dbReference type="RefSeq" id="WP_069854523.1">
    <property type="nucleotide sequence ID" value="NZ_LNPX01000028.1"/>
</dbReference>
<dbReference type="AlphaFoldDB" id="A0AAP7LTT8"/>
<proteinExistence type="predicted"/>
<sequence>MLDKVKEPEQLKNDRDITYAYASSRLAKHWTNHNMAWSDFLTKLSRTVRTKESLVEYNKMSKSEQAGIKDVGGFVGGYLKEGRRQAGQVMNRSMLTLDLDFAAQDMTDIMSMFYDFAYAVYSTHKHRETSPRLRLVVPLKRNVNADEYEAVGRKVADMVGMDYFDDTTYQPHRLMYWPSTSSDADFYFDYEDLPLLDPDKLLNQYNDWTDTLEWPTSSREESRTQRLADKQGDPEDKPGIVGAFCRAYSIEDAIESFIPERYEYHSENRYTFHEGSTAGGLVLYENGKFAYSHHNTDPVSSQLVNSFDLIRIHLFGAQDEDVDENTPINRMPSYKAMAAKVQKDKQVAKQLVNDKISDAFEDFDAIDNEDLDINSEWNETLEITAKGAFKSTIPNIEIILRNDPNLKGKVAFNAFTKQIECLGKTPWNSENKKRQWQDGDDSSLRGYIEKVYDIHHSGKTKDAIISVAIQNQYHPVKDYLNNVEWDGQSRLERVFVKYLGVEDTRVNRTTTRKALTAGVARIMDPGCKFDYMLTLYGPQGVGKSALLKKLGGAWFSDSLVSVTGKEAYEALQGVWLMEMAELAATRKAEVEAIKHFISKQIDRFRVAYGHYIEDFPRQCIFIGTTNKVDFLRDETGGRRFWPMTVNPDKVEVKWSKITKHDIDQIWAEAVHFYNEGEELYLEPELENEMREIQGKHTEESPYVGIIEEFLNTKLPTNWNELSIFDRRRYYQGDVDMLPTGNVDYIERDKVCALEVFVECFGKDKGDGRGSLELKKITNAIRQLEDWNVYDGNKEGKLKFGNNYGKQKAYIRSNELDDLI</sequence>
<organism evidence="3 4">
    <name type="scientific">Staphylococcus equorum</name>
    <dbReference type="NCBI Taxonomy" id="246432"/>
    <lineage>
        <taxon>Bacteria</taxon>
        <taxon>Bacillati</taxon>
        <taxon>Bacillota</taxon>
        <taxon>Bacilli</taxon>
        <taxon>Bacillales</taxon>
        <taxon>Staphylococcaceae</taxon>
        <taxon>Staphylococcus</taxon>
    </lineage>
</organism>
<dbReference type="InterPro" id="IPR027417">
    <property type="entry name" value="P-loop_NTPase"/>
</dbReference>
<dbReference type="PANTHER" id="PTHR34985:SF1">
    <property type="entry name" value="SLR0554 PROTEIN"/>
    <property type="match status" value="1"/>
</dbReference>
<accession>A0AAP7LTT8</accession>
<feature type="compositionally biased region" description="Basic and acidic residues" evidence="1">
    <location>
        <begin position="218"/>
        <end position="238"/>
    </location>
</feature>
<dbReference type="Pfam" id="PF05272">
    <property type="entry name" value="VapE-like_dom"/>
    <property type="match status" value="1"/>
</dbReference>
<dbReference type="InterPro" id="IPR007936">
    <property type="entry name" value="VapE-like_dom"/>
</dbReference>